<dbReference type="OrthoDB" id="322882at2759"/>
<reference evidence="2 3" key="1">
    <citation type="submission" date="2016-11" db="EMBL/GenBank/DDBJ databases">
        <title>The macronuclear genome of Stentor coeruleus: a giant cell with tiny introns.</title>
        <authorList>
            <person name="Slabodnick M."/>
            <person name="Ruby J.G."/>
            <person name="Reiff S.B."/>
            <person name="Swart E.C."/>
            <person name="Gosai S."/>
            <person name="Prabakaran S."/>
            <person name="Witkowska E."/>
            <person name="Larue G.E."/>
            <person name="Fisher S."/>
            <person name="Freeman R.M."/>
            <person name="Gunawardena J."/>
            <person name="Chu W."/>
            <person name="Stover N.A."/>
            <person name="Gregory B.D."/>
            <person name="Nowacki M."/>
            <person name="Derisi J."/>
            <person name="Roy S.W."/>
            <person name="Marshall W.F."/>
            <person name="Sood P."/>
        </authorList>
    </citation>
    <scope>NUCLEOTIDE SEQUENCE [LARGE SCALE GENOMIC DNA]</scope>
    <source>
        <strain evidence="2">WM001</strain>
    </source>
</reference>
<keyword evidence="3" id="KW-1185">Reference proteome</keyword>
<sequence>MANLEQFFIVKRGRPRKISKEFLRSLQESIQNSADSKTLKYLESQKKYLKENYCQKLKMMLSIIPKLVNFPYKVKSLPLLNLFEESAKKHLMNELEIAALSLLLGSVQWESTKYLVEEVIEACCLIAKRYFESNIELVNYLQTKLESQYSNLESIVSSVRKVYSLDLKSINKRLKTLLKHSKKFNVNYAYYVDEIIRMSPPYNIDLKKQKVDEKDSQEDDLSFEEQESEGMNFLYCYKSPPHPEKPKIFTIITKESKEKKNIQAEEILNPQGNEQKAESMKKNSRKIHERRNNSKKPKTTKNSYRSKNLDFQNNLENGNSKIIINSRIDDEMHYQAINKSLRQTNLNDLVPLDDYEKSLADSDFYPFEFSGIHSDDEENISSLLAFI</sequence>
<dbReference type="AlphaFoldDB" id="A0A1R2CHT7"/>
<dbReference type="Proteomes" id="UP000187209">
    <property type="component" value="Unassembled WGS sequence"/>
</dbReference>
<evidence type="ECO:0000313" key="2">
    <source>
        <dbReference type="EMBL" id="OMJ88599.1"/>
    </source>
</evidence>
<feature type="compositionally biased region" description="Basic residues" evidence="1">
    <location>
        <begin position="282"/>
        <end position="299"/>
    </location>
</feature>
<accession>A0A1R2CHT7</accession>
<dbReference type="EMBL" id="MPUH01000147">
    <property type="protein sequence ID" value="OMJ88599.1"/>
    <property type="molecule type" value="Genomic_DNA"/>
</dbReference>
<comment type="caution">
    <text evidence="2">The sequence shown here is derived from an EMBL/GenBank/DDBJ whole genome shotgun (WGS) entry which is preliminary data.</text>
</comment>
<name>A0A1R2CHT7_9CILI</name>
<feature type="region of interest" description="Disordered" evidence="1">
    <location>
        <begin position="264"/>
        <end position="312"/>
    </location>
</feature>
<protein>
    <submittedName>
        <fullName evidence="2">Uncharacterized protein</fullName>
    </submittedName>
</protein>
<proteinExistence type="predicted"/>
<evidence type="ECO:0000256" key="1">
    <source>
        <dbReference type="SAM" id="MobiDB-lite"/>
    </source>
</evidence>
<evidence type="ECO:0000313" key="3">
    <source>
        <dbReference type="Proteomes" id="UP000187209"/>
    </source>
</evidence>
<gene>
    <name evidence="2" type="ORF">SteCoe_9464</name>
</gene>
<organism evidence="2 3">
    <name type="scientific">Stentor coeruleus</name>
    <dbReference type="NCBI Taxonomy" id="5963"/>
    <lineage>
        <taxon>Eukaryota</taxon>
        <taxon>Sar</taxon>
        <taxon>Alveolata</taxon>
        <taxon>Ciliophora</taxon>
        <taxon>Postciliodesmatophora</taxon>
        <taxon>Heterotrichea</taxon>
        <taxon>Heterotrichida</taxon>
        <taxon>Stentoridae</taxon>
        <taxon>Stentor</taxon>
    </lineage>
</organism>